<organism evidence="2 3">
    <name type="scientific">Tetrapyrgos nigripes</name>
    <dbReference type="NCBI Taxonomy" id="182062"/>
    <lineage>
        <taxon>Eukaryota</taxon>
        <taxon>Fungi</taxon>
        <taxon>Dikarya</taxon>
        <taxon>Basidiomycota</taxon>
        <taxon>Agaricomycotina</taxon>
        <taxon>Agaricomycetes</taxon>
        <taxon>Agaricomycetidae</taxon>
        <taxon>Agaricales</taxon>
        <taxon>Marasmiineae</taxon>
        <taxon>Marasmiaceae</taxon>
        <taxon>Tetrapyrgos</taxon>
    </lineage>
</organism>
<proteinExistence type="predicted"/>
<dbReference type="AlphaFoldDB" id="A0A8H5LVZ5"/>
<dbReference type="Proteomes" id="UP000559256">
    <property type="component" value="Unassembled WGS sequence"/>
</dbReference>
<accession>A0A8H5LVZ5</accession>
<evidence type="ECO:0000256" key="1">
    <source>
        <dbReference type="SAM" id="MobiDB-lite"/>
    </source>
</evidence>
<dbReference type="EMBL" id="JAACJM010000007">
    <property type="protein sequence ID" value="KAF5371573.1"/>
    <property type="molecule type" value="Genomic_DNA"/>
</dbReference>
<feature type="region of interest" description="Disordered" evidence="1">
    <location>
        <begin position="56"/>
        <end position="112"/>
    </location>
</feature>
<reference evidence="2 3" key="1">
    <citation type="journal article" date="2020" name="ISME J.">
        <title>Uncovering the hidden diversity of litter-decomposition mechanisms in mushroom-forming fungi.</title>
        <authorList>
            <person name="Floudas D."/>
            <person name="Bentzer J."/>
            <person name="Ahren D."/>
            <person name="Johansson T."/>
            <person name="Persson P."/>
            <person name="Tunlid A."/>
        </authorList>
    </citation>
    <scope>NUCLEOTIDE SEQUENCE [LARGE SCALE GENOMIC DNA]</scope>
    <source>
        <strain evidence="2 3">CBS 291.85</strain>
    </source>
</reference>
<evidence type="ECO:0000313" key="3">
    <source>
        <dbReference type="Proteomes" id="UP000559256"/>
    </source>
</evidence>
<evidence type="ECO:0000313" key="2">
    <source>
        <dbReference type="EMBL" id="KAF5371573.1"/>
    </source>
</evidence>
<name>A0A8H5LVZ5_9AGAR</name>
<keyword evidence="3" id="KW-1185">Reference proteome</keyword>
<sequence length="208" mass="22559">MATTMIISPRPQKAPNYGNILTDLQNLAIIISEKVVSDDERQDVSLSSLTYSSDCGESLSSSSQAQIPVEDRHVSLSDDDTSIRASIPDSDTSSPSSIRARGSLPSPNHLTEVPFPPSVHTLHLGDHTLTLTGSSRATIVPCKLEEADVILFLPPPLPNGKPVKGLMLLGKHVKNLQCHPHCIVPGGKFIPYRVSRLRGPCPHYKHLH</sequence>
<protein>
    <submittedName>
        <fullName evidence="2">Uncharacterized protein</fullName>
    </submittedName>
</protein>
<gene>
    <name evidence="2" type="ORF">D9758_003599</name>
</gene>
<feature type="compositionally biased region" description="Low complexity" evidence="1">
    <location>
        <begin position="85"/>
        <end position="101"/>
    </location>
</feature>
<comment type="caution">
    <text evidence="2">The sequence shown here is derived from an EMBL/GenBank/DDBJ whole genome shotgun (WGS) entry which is preliminary data.</text>
</comment>